<evidence type="ECO:0000259" key="11">
    <source>
        <dbReference type="PROSITE" id="PS50975"/>
    </source>
</evidence>
<dbReference type="GO" id="GO:0004075">
    <property type="term" value="F:biotin carboxylase activity"/>
    <property type="evidence" value="ECO:0007669"/>
    <property type="project" value="UniProtKB-EC"/>
</dbReference>
<feature type="domain" description="Lipoyl-binding" evidence="10">
    <location>
        <begin position="1143"/>
        <end position="1221"/>
    </location>
</feature>
<dbReference type="InterPro" id="IPR029000">
    <property type="entry name" value="Cyclophilin-like_dom_sf"/>
</dbReference>
<dbReference type="SUPFAM" id="SSF51230">
    <property type="entry name" value="Single hybrid motif"/>
    <property type="match status" value="1"/>
</dbReference>
<dbReference type="CDD" id="cd06850">
    <property type="entry name" value="biotinyl_domain"/>
    <property type="match status" value="1"/>
</dbReference>
<dbReference type="InterPro" id="IPR003833">
    <property type="entry name" value="CT_C_D"/>
</dbReference>
<keyword evidence="4" id="KW-0378">Hydrolase</keyword>
<dbReference type="Pfam" id="PF02682">
    <property type="entry name" value="CT_C_D"/>
    <property type="match status" value="1"/>
</dbReference>
<dbReference type="InterPro" id="IPR011761">
    <property type="entry name" value="ATP-grasp"/>
</dbReference>
<comment type="cofactor">
    <cofactor evidence="1">
        <name>biotin</name>
        <dbReference type="ChEBI" id="CHEBI:57586"/>
    </cofactor>
</comment>
<dbReference type="Gene3D" id="3.30.1360.40">
    <property type="match status" value="1"/>
</dbReference>
<accession>A0A512DG49</accession>
<comment type="caution">
    <text evidence="13">The sequence shown here is derived from an EMBL/GenBank/DDBJ whole genome shotgun (WGS) entry which is preliminary data.</text>
</comment>
<dbReference type="PANTHER" id="PTHR18866">
    <property type="entry name" value="CARBOXYLASE:PYRUVATE/ACETYL-COA/PROPIONYL-COA CARBOXYLASE"/>
    <property type="match status" value="1"/>
</dbReference>
<dbReference type="Gene3D" id="2.40.50.100">
    <property type="match status" value="1"/>
</dbReference>
<dbReference type="GO" id="GO:0005524">
    <property type="term" value="F:ATP binding"/>
    <property type="evidence" value="ECO:0007669"/>
    <property type="project" value="UniProtKB-UniRule"/>
</dbReference>
<keyword evidence="14" id="KW-1185">Reference proteome</keyword>
<dbReference type="SUPFAM" id="SSF51246">
    <property type="entry name" value="Rudiment single hybrid motif"/>
    <property type="match status" value="1"/>
</dbReference>
<dbReference type="Pfam" id="PF02786">
    <property type="entry name" value="CPSase_L_D2"/>
    <property type="match status" value="1"/>
</dbReference>
<gene>
    <name evidence="13" type="ORF">CAE01nite_31990</name>
</gene>
<dbReference type="PROSITE" id="PS50968">
    <property type="entry name" value="BIOTINYL_LIPOYL"/>
    <property type="match status" value="1"/>
</dbReference>
<dbReference type="FunFam" id="3.40.50.20:FF:000010">
    <property type="entry name" value="Propionyl-CoA carboxylase subunit alpha"/>
    <property type="match status" value="1"/>
</dbReference>
<evidence type="ECO:0000256" key="7">
    <source>
        <dbReference type="ARBA" id="ARBA00048501"/>
    </source>
</evidence>
<keyword evidence="3 8" id="KW-0547">Nucleotide-binding</keyword>
<evidence type="ECO:0000256" key="6">
    <source>
        <dbReference type="ARBA" id="ARBA00023267"/>
    </source>
</evidence>
<dbReference type="EMBL" id="BJYY01000020">
    <property type="protein sequence ID" value="GEO35474.1"/>
    <property type="molecule type" value="Genomic_DNA"/>
</dbReference>
<organism evidence="13 14">
    <name type="scientific">Cellulomonas aerilata</name>
    <dbReference type="NCBI Taxonomy" id="515326"/>
    <lineage>
        <taxon>Bacteria</taxon>
        <taxon>Bacillati</taxon>
        <taxon>Actinomycetota</taxon>
        <taxon>Actinomycetes</taxon>
        <taxon>Micrococcales</taxon>
        <taxon>Cellulomonadaceae</taxon>
        <taxon>Cellulomonas</taxon>
    </lineage>
</organism>
<dbReference type="Pfam" id="PF00364">
    <property type="entry name" value="Biotin_lipoyl"/>
    <property type="match status" value="1"/>
</dbReference>
<dbReference type="SMART" id="SM00797">
    <property type="entry name" value="AHS2"/>
    <property type="match status" value="1"/>
</dbReference>
<evidence type="ECO:0000259" key="12">
    <source>
        <dbReference type="PROSITE" id="PS50979"/>
    </source>
</evidence>
<evidence type="ECO:0000256" key="8">
    <source>
        <dbReference type="PROSITE-ProRule" id="PRU00409"/>
    </source>
</evidence>
<dbReference type="InterPro" id="IPR050856">
    <property type="entry name" value="Biotin_carboxylase_complex"/>
</dbReference>
<dbReference type="Proteomes" id="UP000321181">
    <property type="component" value="Unassembled WGS sequence"/>
</dbReference>
<dbReference type="InterPro" id="IPR014084">
    <property type="entry name" value="Urea_COase"/>
</dbReference>
<dbReference type="SUPFAM" id="SSF52440">
    <property type="entry name" value="PreATP-grasp domain"/>
    <property type="match status" value="1"/>
</dbReference>
<dbReference type="InterPro" id="IPR016185">
    <property type="entry name" value="PreATP-grasp_dom_sf"/>
</dbReference>
<dbReference type="InterPro" id="IPR000089">
    <property type="entry name" value="Biotin_lipoyl"/>
</dbReference>
<evidence type="ECO:0000313" key="13">
    <source>
        <dbReference type="EMBL" id="GEO35474.1"/>
    </source>
</evidence>
<evidence type="ECO:0000313" key="14">
    <source>
        <dbReference type="Proteomes" id="UP000321181"/>
    </source>
</evidence>
<dbReference type="OrthoDB" id="9760256at2"/>
<reference evidence="13 14" key="1">
    <citation type="submission" date="2019-07" db="EMBL/GenBank/DDBJ databases">
        <title>Whole genome shotgun sequence of Cellulomonas aerilata NBRC 106308.</title>
        <authorList>
            <person name="Hosoyama A."/>
            <person name="Uohara A."/>
            <person name="Ohji S."/>
            <person name="Ichikawa N."/>
        </authorList>
    </citation>
    <scope>NUCLEOTIDE SEQUENCE [LARGE SCALE GENOMIC DNA]</scope>
    <source>
        <strain evidence="13 14">NBRC 106308</strain>
    </source>
</reference>
<dbReference type="Pfam" id="PF00289">
    <property type="entry name" value="Biotin_carb_N"/>
    <property type="match status" value="1"/>
</dbReference>
<dbReference type="RefSeq" id="WP_146906531.1">
    <property type="nucleotide sequence ID" value="NZ_BAAARM010000005.1"/>
</dbReference>
<evidence type="ECO:0000256" key="2">
    <source>
        <dbReference type="ARBA" id="ARBA00022598"/>
    </source>
</evidence>
<keyword evidence="2" id="KW-0436">Ligase</keyword>
<dbReference type="Gene3D" id="3.30.470.20">
    <property type="entry name" value="ATP-grasp fold, B domain"/>
    <property type="match status" value="1"/>
</dbReference>
<dbReference type="InterPro" id="IPR011764">
    <property type="entry name" value="Biotin_carboxylation_dom"/>
</dbReference>
<dbReference type="SMART" id="SM00878">
    <property type="entry name" value="Biotin_carb_C"/>
    <property type="match status" value="1"/>
</dbReference>
<dbReference type="SUPFAM" id="SSF56059">
    <property type="entry name" value="Glutathione synthetase ATP-binding domain-like"/>
    <property type="match status" value="1"/>
</dbReference>
<dbReference type="PROSITE" id="PS50979">
    <property type="entry name" value="BC"/>
    <property type="match status" value="1"/>
</dbReference>
<evidence type="ECO:0000256" key="1">
    <source>
        <dbReference type="ARBA" id="ARBA00001953"/>
    </source>
</evidence>
<dbReference type="InterPro" id="IPR005479">
    <property type="entry name" value="CPAse_ATP-bd"/>
</dbReference>
<dbReference type="SUPFAM" id="SSF160467">
    <property type="entry name" value="PH0987 N-terminal domain-like"/>
    <property type="match status" value="1"/>
</dbReference>
<keyword evidence="6" id="KW-0092">Biotin</keyword>
<feature type="region of interest" description="Disordered" evidence="9">
    <location>
        <begin position="343"/>
        <end position="385"/>
    </location>
</feature>
<evidence type="ECO:0000256" key="3">
    <source>
        <dbReference type="ARBA" id="ARBA00022741"/>
    </source>
</evidence>
<dbReference type="NCBIfam" id="TIGR02712">
    <property type="entry name" value="urea_carbox"/>
    <property type="match status" value="1"/>
</dbReference>
<dbReference type="Pfam" id="PF02785">
    <property type="entry name" value="Biotin_carb_C"/>
    <property type="match status" value="1"/>
</dbReference>
<feature type="domain" description="Biotin carboxylation" evidence="12">
    <location>
        <begin position="2"/>
        <end position="467"/>
    </location>
</feature>
<dbReference type="NCBIfam" id="TIGR00724">
    <property type="entry name" value="urea_amlyse_rel"/>
    <property type="match status" value="1"/>
</dbReference>
<dbReference type="FunFam" id="2.40.50.100:FF:000003">
    <property type="entry name" value="Acetyl-CoA carboxylase biotin carboxyl carrier protein"/>
    <property type="match status" value="1"/>
</dbReference>
<dbReference type="InterPro" id="IPR003778">
    <property type="entry name" value="CT_A_B"/>
</dbReference>
<dbReference type="InterPro" id="IPR011053">
    <property type="entry name" value="Single_hybrid_motif"/>
</dbReference>
<protein>
    <submittedName>
        <fullName evidence="13">Urea carboxylase</fullName>
    </submittedName>
</protein>
<dbReference type="PROSITE" id="PS00866">
    <property type="entry name" value="CPSASE_1"/>
    <property type="match status" value="1"/>
</dbReference>
<feature type="compositionally biased region" description="Low complexity" evidence="9">
    <location>
        <begin position="359"/>
        <end position="369"/>
    </location>
</feature>
<evidence type="ECO:0000256" key="5">
    <source>
        <dbReference type="ARBA" id="ARBA00022840"/>
    </source>
</evidence>
<dbReference type="SMART" id="SM00796">
    <property type="entry name" value="AHS1"/>
    <property type="match status" value="1"/>
</dbReference>
<dbReference type="GO" id="GO:0016787">
    <property type="term" value="F:hydrolase activity"/>
    <property type="evidence" value="ECO:0007669"/>
    <property type="project" value="UniProtKB-KW"/>
</dbReference>
<dbReference type="PANTHER" id="PTHR18866:SF128">
    <property type="entry name" value="UREA AMIDOLYASE"/>
    <property type="match status" value="1"/>
</dbReference>
<dbReference type="InterPro" id="IPR011054">
    <property type="entry name" value="Rudment_hybrid_motif"/>
</dbReference>
<dbReference type="AlphaFoldDB" id="A0A512DG49"/>
<evidence type="ECO:0000256" key="9">
    <source>
        <dbReference type="SAM" id="MobiDB-lite"/>
    </source>
</evidence>
<keyword evidence="5 8" id="KW-0067">ATP-binding</keyword>
<sequence length="1226" mass="128073">MSFDTLLVANRGEIAVRILRTARAMGLRTVAVHSAADAGAPHTRLADTSVLLGPAPAAQSYLLGDRIVEAALASGAGAIHPGYGFLSENAGFARAAEAAGVAFVGPSPEHLELFGSKHTARDAARAVGVPMLAGTGLLETLDEALVAADAIGYPVMLKATAGGGGIGMRACRSAAELSAAWESVRRTAGASFGTAGVFLERLITAARHVEVQVFGDGAGTVVTLGDRDCSLQRRHQKVCEEAPAPGLPDAVRTGIADAARDLCASVAYRSAGTVEYVYDAEREEAAFLEVNTRLQVEHPVTEAVYRVDLVEWMLRLAQGDTSVVDTPLEPRGHAVEARVYAENPDRDHLPSAGTVTGFASPATGVSTGSTSGGPAGSPAGGSTGTAARVDTWIEAGTEVTTHYDPLLAKVITAGADRDAAWAALGDALAGTRVDGIATNLGLLRSITTTADVLAATHHTGTLAGVVDGDPRVEVVRPGMLTTVQDWPGRTGLWHVGIPPSGPMDDLSFRLGNRALGNDEGAPGLECTLAGPALRFRTAATVLVAGAPTPVTVDGDPVPQWQPVHVPAGSVLDIGTPTAGMRSYLLVRGGLDVTPVLGSAATFDLGRIGGVTGSALRAGDTLRLPAAAAEGDPIAPGAGVPVADRPTITDAWEIGALEGPHAAPEFFTPGDVEEFYAATWSVHFNSARTGVRLVGPKPTWARPDGGEAGLHPSNIHDTPYAVGAVDYTGDLPILLGPDGPSLGGFTCPATVAVGQMWKLGQLRPGDAVRFVPVDEAQAGTLRARPQSRPVASRPAHDDGGILARLEAQAHRPEVTMRRSGDDNLLVEYGPMQLDLASRMRVHALAEAVRERLAADGGRAARGLVDLTPGIRSLQLHLDPDVLPLRTALDLVRQVEDTLPATSELVVPSRTVHLPLSWDDPATREAIERYMAGVRDDAPWCPWNIEFIRRINGLGSVDDVYRTVFDADYLVMGLGDVYLGAPVATPLDPRHRLVTTKYNPARTWTPENAVGIGGAYLCIYGMEGPGGYQFVGRTVPVWSTHTQRGAFEPGTPWLLRFFDVIKWHPVGADELLDLRADAKAGQLDLRIDQGTFALADHERFLADNAGSIEAFRAAQAAAFGTERDAWEAAGEFDRRAEAEPPASSGDGVVVPEGSEGVGAPFVGTVFRIDVRPGDVVTAGQTLLALEAMKMEAPVVASVSGTVTAVSVTPGDQVSPGQVLVVVEQRAAA</sequence>
<evidence type="ECO:0000259" key="10">
    <source>
        <dbReference type="PROSITE" id="PS50968"/>
    </source>
</evidence>
<dbReference type="PROSITE" id="PS00867">
    <property type="entry name" value="CPSASE_2"/>
    <property type="match status" value="1"/>
</dbReference>
<dbReference type="GO" id="GO:0046872">
    <property type="term" value="F:metal ion binding"/>
    <property type="evidence" value="ECO:0007669"/>
    <property type="project" value="InterPro"/>
</dbReference>
<dbReference type="SUPFAM" id="SSF50891">
    <property type="entry name" value="Cyclophilin-like"/>
    <property type="match status" value="2"/>
</dbReference>
<dbReference type="PROSITE" id="PS00188">
    <property type="entry name" value="BIOTIN"/>
    <property type="match status" value="1"/>
</dbReference>
<dbReference type="Pfam" id="PF02626">
    <property type="entry name" value="CT_A_B"/>
    <property type="match status" value="1"/>
</dbReference>
<name>A0A512DG49_9CELL</name>
<comment type="catalytic activity">
    <reaction evidence="7">
        <text>N(6)-biotinyl-L-lysyl-[protein] + hydrogencarbonate + ATP = N(6)-carboxybiotinyl-L-lysyl-[protein] + ADP + phosphate + H(+)</text>
        <dbReference type="Rhea" id="RHEA:13501"/>
        <dbReference type="Rhea" id="RHEA-COMP:10505"/>
        <dbReference type="Rhea" id="RHEA-COMP:10506"/>
        <dbReference type="ChEBI" id="CHEBI:15378"/>
        <dbReference type="ChEBI" id="CHEBI:17544"/>
        <dbReference type="ChEBI" id="CHEBI:30616"/>
        <dbReference type="ChEBI" id="CHEBI:43474"/>
        <dbReference type="ChEBI" id="CHEBI:83144"/>
        <dbReference type="ChEBI" id="CHEBI:83145"/>
        <dbReference type="ChEBI" id="CHEBI:456216"/>
        <dbReference type="EC" id="6.3.4.14"/>
    </reaction>
    <physiologicalReaction direction="left-to-right" evidence="7">
        <dbReference type="Rhea" id="RHEA:13502"/>
    </physiologicalReaction>
</comment>
<dbReference type="InterPro" id="IPR005482">
    <property type="entry name" value="Biotin_COase_C"/>
</dbReference>
<dbReference type="Gene3D" id="2.40.100.10">
    <property type="entry name" value="Cyclophilin-like"/>
    <property type="match status" value="2"/>
</dbReference>
<proteinExistence type="predicted"/>
<dbReference type="InterPro" id="IPR001882">
    <property type="entry name" value="Biotin_BS"/>
</dbReference>
<evidence type="ECO:0000256" key="4">
    <source>
        <dbReference type="ARBA" id="ARBA00022801"/>
    </source>
</evidence>
<dbReference type="InterPro" id="IPR005481">
    <property type="entry name" value="BC-like_N"/>
</dbReference>
<feature type="compositionally biased region" description="Gly residues" evidence="9">
    <location>
        <begin position="370"/>
        <end position="383"/>
    </location>
</feature>
<dbReference type="PROSITE" id="PS50975">
    <property type="entry name" value="ATP_GRASP"/>
    <property type="match status" value="1"/>
</dbReference>
<feature type="domain" description="ATP-grasp" evidence="11">
    <location>
        <begin position="121"/>
        <end position="318"/>
    </location>
</feature>